<name>A0A2U1V2J9_9PROT</name>
<evidence type="ECO:0000259" key="3">
    <source>
        <dbReference type="Pfam" id="PF07331"/>
    </source>
</evidence>
<gene>
    <name evidence="4" type="ORF">CR165_14100</name>
</gene>
<protein>
    <recommendedName>
        <fullName evidence="3">DUF1468 domain-containing protein</fullName>
    </recommendedName>
</protein>
<dbReference type="AlphaFoldDB" id="A0A2U1V2J9"/>
<dbReference type="OrthoDB" id="7271701at2"/>
<dbReference type="Pfam" id="PF07331">
    <property type="entry name" value="TctB"/>
    <property type="match status" value="1"/>
</dbReference>
<sequence length="227" mass="23699">MRAEGHAGGPRGEAARGAGARHADAGLWRLSRQLRPVGRQRRGCRGLGAAARRVPGAQPRGAGRAGAGAVSRPTPFLWRDRRVALAVAAVALAFLAGTFSFDAVPAALMEGMGASEFPRLVGFVILLLALVLALQPAPAEEEALPAINRCGWATFAACLAFLAVMALAGMLVAMFAFMVGVGWLWGERRPGVLLASAGGMVLCLWLLFVRVFGLTLPGGLLGDMLFN</sequence>
<evidence type="ECO:0000313" key="5">
    <source>
        <dbReference type="Proteomes" id="UP000245048"/>
    </source>
</evidence>
<dbReference type="EMBL" id="PDOA01000009">
    <property type="protein sequence ID" value="PWC28081.1"/>
    <property type="molecule type" value="Genomic_DNA"/>
</dbReference>
<accession>A0A2U1V2J9</accession>
<feature type="region of interest" description="Disordered" evidence="1">
    <location>
        <begin position="1"/>
        <end position="20"/>
    </location>
</feature>
<feature type="transmembrane region" description="Helical" evidence="2">
    <location>
        <begin position="192"/>
        <end position="216"/>
    </location>
</feature>
<keyword evidence="2" id="KW-0812">Transmembrane</keyword>
<feature type="compositionally biased region" description="Gly residues" evidence="1">
    <location>
        <begin position="1"/>
        <end position="11"/>
    </location>
</feature>
<organism evidence="4 5">
    <name type="scientific">Teichococcus aestuarii</name>
    <dbReference type="NCBI Taxonomy" id="568898"/>
    <lineage>
        <taxon>Bacteria</taxon>
        <taxon>Pseudomonadati</taxon>
        <taxon>Pseudomonadota</taxon>
        <taxon>Alphaproteobacteria</taxon>
        <taxon>Acetobacterales</taxon>
        <taxon>Roseomonadaceae</taxon>
        <taxon>Roseomonas</taxon>
    </lineage>
</organism>
<reference evidence="5" key="1">
    <citation type="submission" date="2017-10" db="EMBL/GenBank/DDBJ databases">
        <authorList>
            <person name="Toshchakov S.V."/>
            <person name="Goeva M.A."/>
        </authorList>
    </citation>
    <scope>NUCLEOTIDE SEQUENCE [LARGE SCALE GENOMIC DNA]</scope>
    <source>
        <strain evidence="5">JR1/69-1-13</strain>
    </source>
</reference>
<keyword evidence="2" id="KW-1133">Transmembrane helix</keyword>
<dbReference type="InterPro" id="IPR009936">
    <property type="entry name" value="DUF1468"/>
</dbReference>
<proteinExistence type="predicted"/>
<feature type="transmembrane region" description="Helical" evidence="2">
    <location>
        <begin position="120"/>
        <end position="137"/>
    </location>
</feature>
<keyword evidence="5" id="KW-1185">Reference proteome</keyword>
<keyword evidence="2" id="KW-0472">Membrane</keyword>
<feature type="transmembrane region" description="Helical" evidence="2">
    <location>
        <begin position="83"/>
        <end position="108"/>
    </location>
</feature>
<evidence type="ECO:0000313" key="4">
    <source>
        <dbReference type="EMBL" id="PWC28081.1"/>
    </source>
</evidence>
<evidence type="ECO:0000256" key="1">
    <source>
        <dbReference type="SAM" id="MobiDB-lite"/>
    </source>
</evidence>
<feature type="domain" description="DUF1468" evidence="3">
    <location>
        <begin position="85"/>
        <end position="217"/>
    </location>
</feature>
<dbReference type="Proteomes" id="UP000245048">
    <property type="component" value="Unassembled WGS sequence"/>
</dbReference>
<comment type="caution">
    <text evidence="4">The sequence shown here is derived from an EMBL/GenBank/DDBJ whole genome shotgun (WGS) entry which is preliminary data.</text>
</comment>
<evidence type="ECO:0000256" key="2">
    <source>
        <dbReference type="SAM" id="Phobius"/>
    </source>
</evidence>
<feature type="transmembrane region" description="Helical" evidence="2">
    <location>
        <begin position="152"/>
        <end position="185"/>
    </location>
</feature>